<comment type="caution">
    <text evidence="1">The sequence shown here is derived from an EMBL/GenBank/DDBJ whole genome shotgun (WGS) entry which is preliminary data.</text>
</comment>
<dbReference type="Proteomes" id="UP000029567">
    <property type="component" value="Unassembled WGS sequence"/>
</dbReference>
<proteinExistence type="predicted"/>
<reference evidence="1 2" key="1">
    <citation type="submission" date="2013-09" db="EMBL/GenBank/DDBJ databases">
        <title>High correlation between genotypes and phenotypes of environmental bacteria Comamonas testosteroni strains.</title>
        <authorList>
            <person name="Liu L."/>
            <person name="Zhu W."/>
            <person name="Xia X."/>
            <person name="Xu B."/>
            <person name="Luo M."/>
            <person name="Wang G."/>
        </authorList>
    </citation>
    <scope>NUCLEOTIDE SEQUENCE [LARGE SCALE GENOMIC DNA]</scope>
    <source>
        <strain evidence="1 2">JL14</strain>
    </source>
</reference>
<accession>A0A0E3BJY6</accession>
<evidence type="ECO:0000313" key="2">
    <source>
        <dbReference type="Proteomes" id="UP000029567"/>
    </source>
</evidence>
<dbReference type="AlphaFoldDB" id="A0A0E3BJY6"/>
<dbReference type="EMBL" id="AWTN01000017">
    <property type="protein sequence ID" value="KGG98592.1"/>
    <property type="molecule type" value="Genomic_DNA"/>
</dbReference>
<dbReference type="PROSITE" id="PS51257">
    <property type="entry name" value="PROKAR_LIPOPROTEIN"/>
    <property type="match status" value="1"/>
</dbReference>
<dbReference type="RefSeq" id="WP_034377714.1">
    <property type="nucleotide sequence ID" value="NZ_AWTN01000017.1"/>
</dbReference>
<gene>
    <name evidence="1" type="ORF">P245_04350</name>
</gene>
<evidence type="ECO:0008006" key="3">
    <source>
        <dbReference type="Google" id="ProtNLM"/>
    </source>
</evidence>
<name>A0A0E3BJY6_9BURK</name>
<sequence length="91" mass="9719">MKKIALVLMTILLTACGEKSIEGTFVSNMTGGKYTFSANGTVVHANAKKTFPSQKYSVEGDAILIDGSRIGRLRLLPDGNISSDMGLLVKQ</sequence>
<evidence type="ECO:0000313" key="1">
    <source>
        <dbReference type="EMBL" id="KGG98592.1"/>
    </source>
</evidence>
<protein>
    <recommendedName>
        <fullName evidence="3">Lipoprotein</fullName>
    </recommendedName>
</protein>
<organism evidence="1 2">
    <name type="scientific">Comamonas thiooxydans</name>
    <dbReference type="NCBI Taxonomy" id="363952"/>
    <lineage>
        <taxon>Bacteria</taxon>
        <taxon>Pseudomonadati</taxon>
        <taxon>Pseudomonadota</taxon>
        <taxon>Betaproteobacteria</taxon>
        <taxon>Burkholderiales</taxon>
        <taxon>Comamonadaceae</taxon>
        <taxon>Comamonas</taxon>
    </lineage>
</organism>